<organism evidence="2 3">
    <name type="scientific">Hoeflea olei</name>
    <dbReference type="NCBI Taxonomy" id="1480615"/>
    <lineage>
        <taxon>Bacteria</taxon>
        <taxon>Pseudomonadati</taxon>
        <taxon>Pseudomonadota</taxon>
        <taxon>Alphaproteobacteria</taxon>
        <taxon>Hyphomicrobiales</taxon>
        <taxon>Rhizobiaceae</taxon>
        <taxon>Hoeflea</taxon>
    </lineage>
</organism>
<protein>
    <recommendedName>
        <fullName evidence="1">Transferrin-binding protein B C-lobe/N-lobe beta-barrel domain-containing protein</fullName>
    </recommendedName>
</protein>
<dbReference type="InterPro" id="IPR001677">
    <property type="entry name" value="TbpB_B_D"/>
</dbReference>
<comment type="caution">
    <text evidence="2">The sequence shown here is derived from an EMBL/GenBank/DDBJ whole genome shotgun (WGS) entry which is preliminary data.</text>
</comment>
<dbReference type="AlphaFoldDB" id="A0A1C1Z0U7"/>
<sequence length="351" mass="35548">MPGVIAAAVLPVIAGCSQSGGPVTGGGTPTPVVNATLPIQASGKALAFTANSTNTASVNPYTNLPDSQHELTQAQMLERSPQGGIRINGSADKDTNPNTNQGVNPALISANSPDALDNGTTLAGMTDAKGSVYFENGNFGDPQVSNASANLSAVGVYNVYQNNTFVEQIVMRHGTTIRYQEGADGAATATYAVGYIGDNTTNMPGSGTATYKGFHEGGTTGYDDNGTIRQMGLSGGTVELTANFGAGTVTGGVRGAELVTYQGNQRVVLNNAIAGLDINANITGSEYTGTANLVDANNNPVGATTTNQAIGAFFGDAAAETAAAYMIEGNAVLDGQARDYIMSGTLGAVKK</sequence>
<reference evidence="2 3" key="1">
    <citation type="submission" date="2015-12" db="EMBL/GenBank/DDBJ databases">
        <authorList>
            <person name="Shamseldin A."/>
            <person name="Moawad H."/>
            <person name="Abd El-Rahim W.M."/>
            <person name="Sadowsky M.J."/>
        </authorList>
    </citation>
    <scope>NUCLEOTIDE SEQUENCE [LARGE SCALE GENOMIC DNA]</scope>
    <source>
        <strain evidence="2 3">JC234</strain>
    </source>
</reference>
<evidence type="ECO:0000259" key="1">
    <source>
        <dbReference type="Pfam" id="PF01298"/>
    </source>
</evidence>
<dbReference type="Proteomes" id="UP000094795">
    <property type="component" value="Unassembled WGS sequence"/>
</dbReference>
<evidence type="ECO:0000313" key="3">
    <source>
        <dbReference type="Proteomes" id="UP000094795"/>
    </source>
</evidence>
<keyword evidence="3" id="KW-1185">Reference proteome</keyword>
<name>A0A1C1Z0U7_9HYPH</name>
<accession>A0A1C1Z0U7</accession>
<dbReference type="Pfam" id="PF01298">
    <property type="entry name" value="TbpB_B_D"/>
    <property type="match status" value="1"/>
</dbReference>
<feature type="domain" description="Transferrin-binding protein B C-lobe/N-lobe beta-barrel" evidence="1">
    <location>
        <begin position="203"/>
        <end position="348"/>
    </location>
</feature>
<dbReference type="Gene3D" id="2.40.160.90">
    <property type="match status" value="1"/>
</dbReference>
<dbReference type="EMBL" id="LQZT01000001">
    <property type="protein sequence ID" value="OCW59320.1"/>
    <property type="molecule type" value="Genomic_DNA"/>
</dbReference>
<gene>
    <name evidence="2" type="ORF">AWJ14_09760</name>
</gene>
<evidence type="ECO:0000313" key="2">
    <source>
        <dbReference type="EMBL" id="OCW59320.1"/>
    </source>
</evidence>
<dbReference type="InterPro" id="IPR011250">
    <property type="entry name" value="OMP/PagP_B-barrel"/>
</dbReference>
<proteinExistence type="predicted"/>
<dbReference type="STRING" id="1480615.AWJ14_09760"/>
<dbReference type="SUPFAM" id="SSF56925">
    <property type="entry name" value="OMPA-like"/>
    <property type="match status" value="1"/>
</dbReference>